<feature type="transmembrane region" description="Helical" evidence="6">
    <location>
        <begin position="531"/>
        <end position="555"/>
    </location>
</feature>
<evidence type="ECO:0000313" key="8">
    <source>
        <dbReference type="Proteomes" id="UP000001997"/>
    </source>
</evidence>
<keyword evidence="3 6" id="KW-1133">Transmembrane helix</keyword>
<evidence type="ECO:0000256" key="5">
    <source>
        <dbReference type="SAM" id="MobiDB-lite"/>
    </source>
</evidence>
<keyword evidence="2 6" id="KW-0812">Transmembrane</keyword>
<dbReference type="EMBL" id="CH408156">
    <property type="protein sequence ID" value="EDK38164.2"/>
    <property type="molecule type" value="Genomic_DNA"/>
</dbReference>
<comment type="subcellular location">
    <subcellularLocation>
        <location evidence="1">Membrane</location>
        <topology evidence="1">Multi-pass membrane protein</topology>
    </subcellularLocation>
</comment>
<evidence type="ECO:0000313" key="7">
    <source>
        <dbReference type="EMBL" id="EDK38164.2"/>
    </source>
</evidence>
<dbReference type="InParanoid" id="A5DG61"/>
<dbReference type="VEuPathDB" id="FungiDB:PGUG_02262"/>
<keyword evidence="8" id="KW-1185">Reference proteome</keyword>
<dbReference type="KEGG" id="pgu:PGUG_02262"/>
<evidence type="ECO:0000256" key="6">
    <source>
        <dbReference type="SAM" id="Phobius"/>
    </source>
</evidence>
<evidence type="ECO:0000256" key="2">
    <source>
        <dbReference type="ARBA" id="ARBA00022692"/>
    </source>
</evidence>
<dbReference type="PANTHER" id="PTHR46283">
    <property type="entry name" value="E3 UBIQUITIN-PROTEIN LIGASE MARCH5"/>
    <property type="match status" value="1"/>
</dbReference>
<reference evidence="7 8" key="1">
    <citation type="journal article" date="2009" name="Nature">
        <title>Evolution of pathogenicity and sexual reproduction in eight Candida genomes.</title>
        <authorList>
            <person name="Butler G."/>
            <person name="Rasmussen M.D."/>
            <person name="Lin M.F."/>
            <person name="Santos M.A."/>
            <person name="Sakthikumar S."/>
            <person name="Munro C.A."/>
            <person name="Rheinbay E."/>
            <person name="Grabherr M."/>
            <person name="Forche A."/>
            <person name="Reedy J.L."/>
            <person name="Agrafioti I."/>
            <person name="Arnaud M.B."/>
            <person name="Bates S."/>
            <person name="Brown A.J."/>
            <person name="Brunke S."/>
            <person name="Costanzo M.C."/>
            <person name="Fitzpatrick D.A."/>
            <person name="de Groot P.W."/>
            <person name="Harris D."/>
            <person name="Hoyer L.L."/>
            <person name="Hube B."/>
            <person name="Klis F.M."/>
            <person name="Kodira C."/>
            <person name="Lennard N."/>
            <person name="Logue M.E."/>
            <person name="Martin R."/>
            <person name="Neiman A.M."/>
            <person name="Nikolaou E."/>
            <person name="Quail M.A."/>
            <person name="Quinn J."/>
            <person name="Santos M.C."/>
            <person name="Schmitzberger F.F."/>
            <person name="Sherlock G."/>
            <person name="Shah P."/>
            <person name="Silverstein K.A."/>
            <person name="Skrzypek M.S."/>
            <person name="Soll D."/>
            <person name="Staggs R."/>
            <person name="Stansfield I."/>
            <person name="Stumpf M.P."/>
            <person name="Sudbery P.E."/>
            <person name="Srikantha T."/>
            <person name="Zeng Q."/>
            <person name="Berman J."/>
            <person name="Berriman M."/>
            <person name="Heitman J."/>
            <person name="Gow N.A."/>
            <person name="Lorenz M.C."/>
            <person name="Birren B.W."/>
            <person name="Kellis M."/>
            <person name="Cuomo C.A."/>
        </authorList>
    </citation>
    <scope>NUCLEOTIDE SEQUENCE [LARGE SCALE GENOMIC DNA]</scope>
    <source>
        <strain evidence="8">ATCC 6260 / CBS 566 / DSM 6381 / JCM 1539 / NBRC 10279 / NRRL Y-324</strain>
    </source>
</reference>
<sequence>MSDVCCFCLGGSSDIPAFGTRDDARDFVNPCATCSIVAHRKCLLDWFNSIPEDKLQVIDRAELLETIAGRRRMDEDSTNTGNIRIDINFSTESIREWLFRFVGMDNSSDSDQELNDQDPHNQVGTAGGEPSHEEDASVNPSAVNEDISTAITNLALLHQHPQSETQAPSDQNVTYLLAPCPQCKSEIVVSMTESALLTFVKSTKAMAIRTLSATVLCLGVTSAVTGVMSLGYVGLTTCGLKTLEALVPGRILVSMLRRPGVRIPFGNEASAFSGPLESAISSGIIDPFKFSRIPILPVVLYRMRSSSILSLSSQDSNWFTEIMVAAYISSLGNNELVGNIARLLRTSLVQKSPYAIIAAVKSLSISSLTAPTLISLLVPLRWAYDLFFRLTFNRLHFNVALRTRPREIANSISEARLERLEDLSREMAQSWDQASKMRPTSSRNLSEWCGYVKRLALSDIPKKYLVSWMSFWNEETRSCLQHDYSSVFLLRSSMLRGITTVAWPFLGARVGRVIFKLIASRLATKLEPETIMLLANIMGLFGIALLKDVFNLFIATQKARQLRQMGWVAWNR</sequence>
<keyword evidence="4 6" id="KW-0472">Membrane</keyword>
<dbReference type="HOGENOM" id="CLU_016808_0_0_1"/>
<evidence type="ECO:0000256" key="1">
    <source>
        <dbReference type="ARBA" id="ARBA00004141"/>
    </source>
</evidence>
<dbReference type="OMA" id="MLLANIM"/>
<dbReference type="Proteomes" id="UP000001997">
    <property type="component" value="Unassembled WGS sequence"/>
</dbReference>
<dbReference type="eggNOG" id="ENOG502S532">
    <property type="taxonomic scope" value="Eukaryota"/>
</dbReference>
<evidence type="ECO:0000256" key="4">
    <source>
        <dbReference type="ARBA" id="ARBA00023136"/>
    </source>
</evidence>
<name>A5DG61_PICGU</name>
<proteinExistence type="predicted"/>
<accession>A5DG61</accession>
<dbReference type="RefSeq" id="XP_001486591.2">
    <property type="nucleotide sequence ID" value="XM_001486541.1"/>
</dbReference>
<feature type="region of interest" description="Disordered" evidence="5">
    <location>
        <begin position="108"/>
        <end position="141"/>
    </location>
</feature>
<evidence type="ECO:0000256" key="3">
    <source>
        <dbReference type="ARBA" id="ARBA00022989"/>
    </source>
</evidence>
<organism evidence="7 8">
    <name type="scientific">Meyerozyma guilliermondii (strain ATCC 6260 / CBS 566 / DSM 6381 / JCM 1539 / NBRC 10279 / NRRL Y-324)</name>
    <name type="common">Yeast</name>
    <name type="synonym">Candida guilliermondii</name>
    <dbReference type="NCBI Taxonomy" id="294746"/>
    <lineage>
        <taxon>Eukaryota</taxon>
        <taxon>Fungi</taxon>
        <taxon>Dikarya</taxon>
        <taxon>Ascomycota</taxon>
        <taxon>Saccharomycotina</taxon>
        <taxon>Pichiomycetes</taxon>
        <taxon>Debaryomycetaceae</taxon>
        <taxon>Meyerozyma</taxon>
    </lineage>
</organism>
<gene>
    <name evidence="7" type="ORF">PGUG_02262</name>
</gene>
<dbReference type="AlphaFoldDB" id="A5DG61"/>
<protein>
    <submittedName>
        <fullName evidence="7">Uncharacterized protein</fullName>
    </submittedName>
</protein>
<dbReference type="OrthoDB" id="5817083at2759"/>
<dbReference type="GeneID" id="5128083"/>
<dbReference type="GO" id="GO:0016020">
    <property type="term" value="C:membrane"/>
    <property type="evidence" value="ECO:0007669"/>
    <property type="project" value="UniProtKB-SubCell"/>
</dbReference>